<dbReference type="Proteomes" id="UP001595752">
    <property type="component" value="Unassembled WGS sequence"/>
</dbReference>
<accession>A0ABV8B8L5</accession>
<protein>
    <recommendedName>
        <fullName evidence="1">Acyclic terpene utilisation N-terminal domain-containing protein</fullName>
    </recommendedName>
</protein>
<proteinExistence type="predicted"/>
<comment type="caution">
    <text evidence="2">The sequence shown here is derived from an EMBL/GenBank/DDBJ whole genome shotgun (WGS) entry which is preliminary data.</text>
</comment>
<dbReference type="InterPro" id="IPR010839">
    <property type="entry name" value="AtuA_N"/>
</dbReference>
<evidence type="ECO:0000313" key="2">
    <source>
        <dbReference type="EMBL" id="MFC3885507.1"/>
    </source>
</evidence>
<organism evidence="2 3">
    <name type="scientific">Bacillus songklensis</name>
    <dbReference type="NCBI Taxonomy" id="1069116"/>
    <lineage>
        <taxon>Bacteria</taxon>
        <taxon>Bacillati</taxon>
        <taxon>Bacillota</taxon>
        <taxon>Bacilli</taxon>
        <taxon>Bacillales</taxon>
        <taxon>Bacillaceae</taxon>
        <taxon>Bacillus</taxon>
    </lineage>
</organism>
<evidence type="ECO:0000259" key="1">
    <source>
        <dbReference type="Pfam" id="PF07287"/>
    </source>
</evidence>
<name>A0ABV8B8L5_9BACI</name>
<gene>
    <name evidence="2" type="ORF">ACFOU2_19335</name>
</gene>
<reference evidence="3" key="1">
    <citation type="journal article" date="2019" name="Int. J. Syst. Evol. Microbiol.">
        <title>The Global Catalogue of Microorganisms (GCM) 10K type strain sequencing project: providing services to taxonomists for standard genome sequencing and annotation.</title>
        <authorList>
            <consortium name="The Broad Institute Genomics Platform"/>
            <consortium name="The Broad Institute Genome Sequencing Center for Infectious Disease"/>
            <person name="Wu L."/>
            <person name="Ma J."/>
        </authorList>
    </citation>
    <scope>NUCLEOTIDE SEQUENCE [LARGE SCALE GENOMIC DNA]</scope>
    <source>
        <strain evidence="3">CCUG 61889</strain>
    </source>
</reference>
<dbReference type="EMBL" id="JBHRZT010000072">
    <property type="protein sequence ID" value="MFC3885507.1"/>
    <property type="molecule type" value="Genomic_DNA"/>
</dbReference>
<keyword evidence="3" id="KW-1185">Reference proteome</keyword>
<dbReference type="Pfam" id="PF07287">
    <property type="entry name" value="AtuA"/>
    <property type="match status" value="1"/>
</dbReference>
<dbReference type="RefSeq" id="WP_377917924.1">
    <property type="nucleotide sequence ID" value="NZ_JBHRZT010000072.1"/>
</dbReference>
<sequence>MSSFFIVHFLQIFYTASSLLPAFEQHEAYEIRLRVAGRAPTEKVAAKIGEEVEALYTNGPAGGGGARKYTNEVIGIVSILIPRNRINTSVMIRESVKNEEKII</sequence>
<evidence type="ECO:0000313" key="3">
    <source>
        <dbReference type="Proteomes" id="UP001595752"/>
    </source>
</evidence>
<feature type="domain" description="Acyclic terpene utilisation N-terminal" evidence="1">
    <location>
        <begin position="24"/>
        <end position="91"/>
    </location>
</feature>